<dbReference type="Pfam" id="PF00023">
    <property type="entry name" value="Ank"/>
    <property type="match status" value="2"/>
</dbReference>
<evidence type="ECO:0000256" key="3">
    <source>
        <dbReference type="PROSITE-ProRule" id="PRU00023"/>
    </source>
</evidence>
<feature type="repeat" description="ANK" evidence="3">
    <location>
        <begin position="1520"/>
        <end position="1552"/>
    </location>
</feature>
<keyword evidence="4" id="KW-0175">Coiled coil</keyword>
<evidence type="ECO:0000256" key="5">
    <source>
        <dbReference type="SAM" id="MobiDB-lite"/>
    </source>
</evidence>
<organism evidence="6 7">
    <name type="scientific">Acrodontium crateriforme</name>
    <dbReference type="NCBI Taxonomy" id="150365"/>
    <lineage>
        <taxon>Eukaryota</taxon>
        <taxon>Fungi</taxon>
        <taxon>Dikarya</taxon>
        <taxon>Ascomycota</taxon>
        <taxon>Pezizomycotina</taxon>
        <taxon>Dothideomycetes</taxon>
        <taxon>Dothideomycetidae</taxon>
        <taxon>Mycosphaerellales</taxon>
        <taxon>Teratosphaeriaceae</taxon>
        <taxon>Acrodontium</taxon>
    </lineage>
</organism>
<evidence type="ECO:0000256" key="1">
    <source>
        <dbReference type="ARBA" id="ARBA00022737"/>
    </source>
</evidence>
<evidence type="ECO:0008006" key="8">
    <source>
        <dbReference type="Google" id="ProtNLM"/>
    </source>
</evidence>
<dbReference type="SUPFAM" id="SSF48403">
    <property type="entry name" value="Ankyrin repeat"/>
    <property type="match status" value="2"/>
</dbReference>
<accession>A0AAQ3R6C2</accession>
<protein>
    <recommendedName>
        <fullName evidence="8">Ankyrin repeat protein</fullName>
    </recommendedName>
</protein>
<dbReference type="PRINTS" id="PR01415">
    <property type="entry name" value="ANKYRIN"/>
</dbReference>
<feature type="compositionally biased region" description="Acidic residues" evidence="5">
    <location>
        <begin position="643"/>
        <end position="663"/>
    </location>
</feature>
<dbReference type="Proteomes" id="UP001303373">
    <property type="component" value="Chromosome 9"/>
</dbReference>
<dbReference type="SMART" id="SM00248">
    <property type="entry name" value="ANK"/>
    <property type="match status" value="11"/>
</dbReference>
<dbReference type="Gene3D" id="1.25.40.20">
    <property type="entry name" value="Ankyrin repeat-containing domain"/>
    <property type="match status" value="4"/>
</dbReference>
<feature type="repeat" description="ANK" evidence="3">
    <location>
        <begin position="1640"/>
        <end position="1672"/>
    </location>
</feature>
<evidence type="ECO:0000256" key="4">
    <source>
        <dbReference type="SAM" id="Coils"/>
    </source>
</evidence>
<dbReference type="EMBL" id="CP138588">
    <property type="protein sequence ID" value="WPH02991.1"/>
    <property type="molecule type" value="Genomic_DNA"/>
</dbReference>
<reference evidence="6 7" key="1">
    <citation type="submission" date="2023-11" db="EMBL/GenBank/DDBJ databases">
        <title>An acidophilic fungus is an integral part of prey digestion in a carnivorous sundew plant.</title>
        <authorList>
            <person name="Tsai I.J."/>
        </authorList>
    </citation>
    <scope>NUCLEOTIDE SEQUENCE [LARGE SCALE GENOMIC DNA]</scope>
    <source>
        <strain evidence="6">169a</strain>
    </source>
</reference>
<dbReference type="Pfam" id="PF12796">
    <property type="entry name" value="Ank_2"/>
    <property type="match status" value="1"/>
</dbReference>
<dbReference type="PANTHER" id="PTHR24123">
    <property type="entry name" value="ANKYRIN REPEAT-CONTAINING"/>
    <property type="match status" value="1"/>
</dbReference>
<evidence type="ECO:0000313" key="7">
    <source>
        <dbReference type="Proteomes" id="UP001303373"/>
    </source>
</evidence>
<dbReference type="PROSITE" id="PS50088">
    <property type="entry name" value="ANK_REPEAT"/>
    <property type="match status" value="5"/>
</dbReference>
<dbReference type="InterPro" id="IPR036770">
    <property type="entry name" value="Ankyrin_rpt-contain_sf"/>
</dbReference>
<dbReference type="InterPro" id="IPR002110">
    <property type="entry name" value="Ankyrin_rpt"/>
</dbReference>
<feature type="repeat" description="ANK" evidence="3">
    <location>
        <begin position="709"/>
        <end position="731"/>
    </location>
</feature>
<feature type="repeat" description="ANK" evidence="3">
    <location>
        <begin position="540"/>
        <end position="567"/>
    </location>
</feature>
<feature type="compositionally biased region" description="Basic and acidic residues" evidence="5">
    <location>
        <begin position="607"/>
        <end position="622"/>
    </location>
</feature>
<dbReference type="InterPro" id="IPR051165">
    <property type="entry name" value="Multifunctional_ANK_Repeat"/>
</dbReference>
<sequence length="1797" mass="203634">MAAEAEKLEVNFPHLPVRHDEFIDYVAARPDSSILELLQPFKDYDAELRKVFAQEPDHPSAQQPNVVPVFTGNEHKVTIRARDLENESDEERESYIMPLKKENRKPDGSMAIVQSLKQFQTNFNLFSENSLVDLDWSNVIVGGSAVVSSLLSVPGKHSESKRALRKYYHEQLAPASDVDLFLYGLSEDDAIEKIKQIERNVKDALLVETTTVRTKHTITIVSEYPTRHVQIVLRIYKSISEILTGYDVDCSCVAYDGKQVYASPRALASYMTQINTIDLTRRSPSYESRLAKYAHRGFEVYWPNLDRSRVDPTIYERSFGRTQGLARLLILEKLPDSADRDAYLDQRRRERGRPEINRSRMRKGKIWGNIKDEWENEVAEWVDTEDVSDYHTFTIPYGPKHNARRTERLLYTKDILLNAEWNKSKDREVHLHRHPAFVGSAEDVVADCCGFCPRPSTIEEEEVHEEESKVYISGNVSFIKDDPGRQTIGSFNPITSDDWTEMAYVSNTAMLCQAIVDSDAEFVRSWLEQEGNDPNARDWCGRTPLHLAASNSTLEIVQLLIDHKARLVARLFDGKTALHLAAMRGSVEIVSALLRKSEANEEEEEQKVDARRAARKAAKEDTSAGIHIVDAASPEPDNSADHSEEDSDVDMVSDAQDDDDDDMGSTTENSMVKIKSKPQKPDANDKALVVEEDEDQPDVYDVNVVGWDTAASPLHLAIVKGNINVVKCLVQDFGADVLLPIKLFNDYDRSARAAILTLVLSLQLPEDMAEKMTRTILELGASVAQADIDQKTVLQYCVGTTPDQLDTLNEADKPGFDRALNYLHVSGSRWNMNCSTALLIAIQKKDSLTALKLLTHGAKAHIEFSKFMKAYQTQHDTWRTTEQHEIEFKKHQEQPIIIAVQCELPLVAKALLQQQGVDPNTLTPKGYRVSLETETYYRYEEATSLLDCVQRKLKNMREWKPKFDSLNPPTPLKADEVYLSQYPDKSFVLWSARLQLDAEKSRFEKEMDNYKKWQEKGHDTTGVAEKQAAINDMIREFEELEAILKESGAKTFKELYPDIKPPEKRPTYDYNYRTTPAKPEKFKIDLSFRLPDVVDELYERYLKLFESAWSGDSKTIKELTLLPWKNAEGEDQPPLKIAVQDQKQSLSPFTIAVIRGDYALASTIMEIAQAQYCPPDEPKKHHYRINEADEHSECDSEDGSGDDEHVRLHTDIVDAEFTIETIGEVSTQVKSRVMPMSMFLWNCPDVKLLYPQDRKISQSHSGFSYFGPRKSYKLPESPSVESESVSSKSHLEGKWSPQTMIELALYKDDLVMLSYLIKLGQKFTAQETWTKGKKPRPFQLTDRTFCYALRAGNPTMVEEIIEQTGAGLPLNKLAKDSGVEMEEPKPKYYQGLTVHGRKRKEWADAGRNTSEYTPYEKSCSPLLESAYFNSLKLVEWFLSDAPMRCYKVFSDNCKEDKRLIHLSKAKGGFKESVSKFLGERSQLIIHACITGRKNNVKNYEATLRYLVSTMPENIDTKSAEGLAPLHIAFEHFDDVAVKILIGAGADQTCRDKAGNNLVHKLLKHPRHSKKGLAKLDEMFGLIDKRLLTRMMTERSAEHPGSLTPLADWIRRTHSCGWATLILDSILKQGNEEELGMIKGEGDTPLHVCVRNDHLSLAKLILDRNPSLCNRENATGRTPYEMAEDKVIAASCSDPPYIPSGSGHFDDIVNSSHSKWVKKDEGEESETEKSVWSLLVSTKKMLEAKGDVKRRLVTLNEANEVARRLAADKSGSNNGHGVQKWDEIAGWNGSAELVIEED</sequence>
<dbReference type="PANTHER" id="PTHR24123:SF33">
    <property type="entry name" value="PROTEIN HOS4"/>
    <property type="match status" value="1"/>
</dbReference>
<feature type="coiled-coil region" evidence="4">
    <location>
        <begin position="996"/>
        <end position="1050"/>
    </location>
</feature>
<keyword evidence="7" id="KW-1185">Reference proteome</keyword>
<feature type="region of interest" description="Disordered" evidence="5">
    <location>
        <begin position="597"/>
        <end position="684"/>
    </location>
</feature>
<evidence type="ECO:0000256" key="2">
    <source>
        <dbReference type="ARBA" id="ARBA00023043"/>
    </source>
</evidence>
<proteinExistence type="predicted"/>
<dbReference type="PROSITE" id="PS50297">
    <property type="entry name" value="ANK_REP_REGION"/>
    <property type="match status" value="5"/>
</dbReference>
<gene>
    <name evidence="6" type="ORF">R9X50_00586300</name>
</gene>
<keyword evidence="2 3" id="KW-0040">ANK repeat</keyword>
<evidence type="ECO:0000313" key="6">
    <source>
        <dbReference type="EMBL" id="WPH02991.1"/>
    </source>
</evidence>
<name>A0AAQ3R6C2_9PEZI</name>
<keyword evidence="1" id="KW-0677">Repeat</keyword>
<feature type="repeat" description="ANK" evidence="3">
    <location>
        <begin position="573"/>
        <end position="605"/>
    </location>
</feature>